<name>A0A846MJN8_9BACL</name>
<reference evidence="1 2" key="1">
    <citation type="submission" date="2020-03" db="EMBL/GenBank/DDBJ databases">
        <title>Genomic Encyclopedia of Archaeal and Bacterial Type Strains, Phase II (KMG-II): from individual species to whole genera.</title>
        <authorList>
            <person name="Goeker M."/>
        </authorList>
    </citation>
    <scope>NUCLEOTIDE SEQUENCE [LARGE SCALE GENOMIC DNA]</scope>
    <source>
        <strain evidence="1 2">DSM 4749</strain>
    </source>
</reference>
<organism evidence="1 2">
    <name type="scientific">Saccharococcus thermophilus</name>
    <dbReference type="NCBI Taxonomy" id="29396"/>
    <lineage>
        <taxon>Bacteria</taxon>
        <taxon>Bacillati</taxon>
        <taxon>Bacillota</taxon>
        <taxon>Bacilli</taxon>
        <taxon>Bacillales</taxon>
        <taxon>Anoxybacillaceae</taxon>
        <taxon>Saccharococcus</taxon>
    </lineage>
</organism>
<gene>
    <name evidence="1" type="ORF">BDD39_002379</name>
</gene>
<protein>
    <recommendedName>
        <fullName evidence="3">XRE family transcriptional regulator</fullName>
    </recommendedName>
</protein>
<dbReference type="RefSeq" id="WP_166910981.1">
    <property type="nucleotide sequence ID" value="NZ_JAASRS010000001.1"/>
</dbReference>
<sequence length="179" mass="20529">MDKLSLERELDLFLKNNTIIQLVKALHIPDDSDTLTKDRPSIVFGHSLSSMEIFELEKSVKKAENAETLEEFVQSMFEKKQASHKDLQDAGISKEYWHKLVRGKIKQPSKAKLLCIAIALKLNLEETEKLLRKAGYSLARDVSVFESIIGFFIEKGIYCITTIDEYLVNYNQPTLFSIE</sequence>
<accession>A0A846MJN8</accession>
<dbReference type="Proteomes" id="UP000532769">
    <property type="component" value="Unassembled WGS sequence"/>
</dbReference>
<dbReference type="AlphaFoldDB" id="A0A846MJN8"/>
<comment type="caution">
    <text evidence="1">The sequence shown here is derived from an EMBL/GenBank/DDBJ whole genome shotgun (WGS) entry which is preliminary data.</text>
</comment>
<dbReference type="EMBL" id="JAASRS010000001">
    <property type="protein sequence ID" value="NIK15869.1"/>
    <property type="molecule type" value="Genomic_DNA"/>
</dbReference>
<keyword evidence="2" id="KW-1185">Reference proteome</keyword>
<proteinExistence type="predicted"/>
<evidence type="ECO:0000313" key="1">
    <source>
        <dbReference type="EMBL" id="NIK15869.1"/>
    </source>
</evidence>
<evidence type="ECO:0008006" key="3">
    <source>
        <dbReference type="Google" id="ProtNLM"/>
    </source>
</evidence>
<evidence type="ECO:0000313" key="2">
    <source>
        <dbReference type="Proteomes" id="UP000532769"/>
    </source>
</evidence>